<dbReference type="InterPro" id="IPR012162">
    <property type="entry name" value="PNPase"/>
</dbReference>
<keyword evidence="5 8" id="KW-0479">Metal-binding</keyword>
<dbReference type="GO" id="GO:0000175">
    <property type="term" value="F:3'-5'-RNA exonuclease activity"/>
    <property type="evidence" value="ECO:0007669"/>
    <property type="project" value="TreeGrafter"/>
</dbReference>
<sequence length="762" mass="82656">MKKIEHTFEVAGKKFTLSTGHVAGQATGAVIVSCGETVVLATVVSAPMRQQLDYFPLSVEYQERLYAGGRIKGSRWVKREGRPSDEEILTGRLIDRSIRPLFPKEYSGKDVQLMITLLSVDMENSTEITAAIAASAVLTMASIPWNGPIGVVKIGKVDGKLLVNPTTEDLLKSELDLVVSSTDKAIVMIEAGGKEIPETEMLEAITMAQKEGIAITKEIAKFAEKVGTKKEGIVKEKADEEMVKTVKKMVGDEIKGLISKMATKEAGYAFFDEVKNALKANFDDVSEKDKAGKVFEILFKDEIRKLILSGKRPDGRKHDEIRSLSAEVGFLPRTHGSAVFNRGQTQALSIATLGAPSLEQTIESAEGEETKRYMHHYSMPPYSVGETGRVGSPSRREIGHGALAERALLPVIPSEDEFPYAIRIVTEILSSNGSTSMASTCGSTLSLMDAGVPIKAPVAGIAMGLIIESETKFAVLTDIVGIEDGNGDMDFKVAGTEKGITALQMDVKTLNLTTKILSEAFKKARDARMAILLVMKSAISSPRSTVSKYAPKIKIIKIDPSKIGELIGPGGKIIKGIIARTGAQVDVDDDGNVFISAINSEDAEKAITEVENIFREPVAGEIYDGTVKRIQPFGAFVEIIPGKEGMVHVSDMSDDFVSNPSDIVKLGDRIKVRVKEVDDLGRINLTMLLDHDKPKTGNGNGGRMGGQRDQRDRRGGGYSSGGYRKSYDRGDNRRNTNRFSRDSDSGGPHFPTSRLLEQVRGK</sequence>
<dbReference type="SUPFAM" id="SSF46915">
    <property type="entry name" value="Polynucleotide phosphorylase/guanosine pentaphosphate synthase (PNPase/GPSI), domain 3"/>
    <property type="match status" value="1"/>
</dbReference>
<comment type="catalytic activity">
    <reaction evidence="8">
        <text>RNA(n+1) + phosphate = RNA(n) + a ribonucleoside 5'-diphosphate</text>
        <dbReference type="Rhea" id="RHEA:22096"/>
        <dbReference type="Rhea" id="RHEA-COMP:14527"/>
        <dbReference type="Rhea" id="RHEA-COMP:17342"/>
        <dbReference type="ChEBI" id="CHEBI:43474"/>
        <dbReference type="ChEBI" id="CHEBI:57930"/>
        <dbReference type="ChEBI" id="CHEBI:140395"/>
        <dbReference type="EC" id="2.7.7.8"/>
    </reaction>
</comment>
<dbReference type="SUPFAM" id="SSF54211">
    <property type="entry name" value="Ribosomal protein S5 domain 2-like"/>
    <property type="match status" value="2"/>
</dbReference>
<evidence type="ECO:0000313" key="11">
    <source>
        <dbReference type="EMBL" id="KKQ83904.1"/>
    </source>
</evidence>
<name>A0A0G0NDC4_9BACT</name>
<dbReference type="Gene3D" id="3.30.1370.10">
    <property type="entry name" value="K Homology domain, type 1"/>
    <property type="match status" value="1"/>
</dbReference>
<dbReference type="InterPro" id="IPR004088">
    <property type="entry name" value="KH_dom_type_1"/>
</dbReference>
<comment type="cofactor">
    <cofactor evidence="8">
        <name>Mg(2+)</name>
        <dbReference type="ChEBI" id="CHEBI:18420"/>
    </cofactor>
</comment>
<keyword evidence="2 8" id="KW-0963">Cytoplasm</keyword>
<dbReference type="Pfam" id="PF03725">
    <property type="entry name" value="RNase_PH_C"/>
    <property type="match status" value="1"/>
</dbReference>
<dbReference type="CDD" id="cd11364">
    <property type="entry name" value="RNase_PH_PNPase_2"/>
    <property type="match status" value="1"/>
</dbReference>
<dbReference type="PROSITE" id="PS50126">
    <property type="entry name" value="S1"/>
    <property type="match status" value="1"/>
</dbReference>
<dbReference type="GO" id="GO:0006402">
    <property type="term" value="P:mRNA catabolic process"/>
    <property type="evidence" value="ECO:0007669"/>
    <property type="project" value="UniProtKB-UniRule"/>
</dbReference>
<dbReference type="Pfam" id="PF01138">
    <property type="entry name" value="RNase_PH"/>
    <property type="match status" value="2"/>
</dbReference>
<evidence type="ECO:0000256" key="7">
    <source>
        <dbReference type="ARBA" id="ARBA00022884"/>
    </source>
</evidence>
<keyword evidence="6 8" id="KW-0460">Magnesium</keyword>
<evidence type="ECO:0000259" key="10">
    <source>
        <dbReference type="PROSITE" id="PS50126"/>
    </source>
</evidence>
<evidence type="ECO:0000256" key="6">
    <source>
        <dbReference type="ARBA" id="ARBA00022842"/>
    </source>
</evidence>
<dbReference type="EMBL" id="LBVJ01000013">
    <property type="protein sequence ID" value="KKQ83904.1"/>
    <property type="molecule type" value="Genomic_DNA"/>
</dbReference>
<dbReference type="FunFam" id="3.30.230.70:FF:000001">
    <property type="entry name" value="Polyribonucleotide nucleotidyltransferase"/>
    <property type="match status" value="1"/>
</dbReference>
<dbReference type="GO" id="GO:0003723">
    <property type="term" value="F:RNA binding"/>
    <property type="evidence" value="ECO:0007669"/>
    <property type="project" value="UniProtKB-UniRule"/>
</dbReference>
<keyword evidence="4 8" id="KW-0548">Nucleotidyltransferase</keyword>
<feature type="binding site" evidence="8">
    <location>
        <position position="484"/>
    </location>
    <ligand>
        <name>Mg(2+)</name>
        <dbReference type="ChEBI" id="CHEBI:18420"/>
    </ligand>
</feature>
<dbReference type="InterPro" id="IPR004087">
    <property type="entry name" value="KH_dom"/>
</dbReference>
<dbReference type="GO" id="GO:0005829">
    <property type="term" value="C:cytosol"/>
    <property type="evidence" value="ECO:0007669"/>
    <property type="project" value="UniProtKB-ARBA"/>
</dbReference>
<dbReference type="PANTHER" id="PTHR11252">
    <property type="entry name" value="POLYRIBONUCLEOTIDE NUCLEOTIDYLTRANSFERASE"/>
    <property type="match status" value="1"/>
</dbReference>
<protein>
    <recommendedName>
        <fullName evidence="8">Polyribonucleotide nucleotidyltransferase</fullName>
        <ecNumber evidence="8">2.7.7.8</ecNumber>
    </recommendedName>
    <alternativeName>
        <fullName evidence="8">Polynucleotide phosphorylase</fullName>
        <shortName evidence="8">PNPase</shortName>
    </alternativeName>
</protein>
<dbReference type="PROSITE" id="PS51257">
    <property type="entry name" value="PROKAR_LIPOPROTEIN"/>
    <property type="match status" value="1"/>
</dbReference>
<dbReference type="InterPro" id="IPR036345">
    <property type="entry name" value="ExoRNase_PH_dom2_sf"/>
</dbReference>
<gene>
    <name evidence="8" type="primary">pnp</name>
    <name evidence="11" type="ORF">UT06_C0013G0004</name>
</gene>
<dbReference type="HAMAP" id="MF_01595">
    <property type="entry name" value="PNPase"/>
    <property type="match status" value="1"/>
</dbReference>
<dbReference type="InterPro" id="IPR020568">
    <property type="entry name" value="Ribosomal_Su5_D2-typ_SF"/>
</dbReference>
<dbReference type="SUPFAM" id="SSF55666">
    <property type="entry name" value="Ribonuclease PH domain 2-like"/>
    <property type="match status" value="2"/>
</dbReference>
<evidence type="ECO:0000256" key="4">
    <source>
        <dbReference type="ARBA" id="ARBA00022695"/>
    </source>
</evidence>
<evidence type="ECO:0000256" key="1">
    <source>
        <dbReference type="ARBA" id="ARBA00007404"/>
    </source>
</evidence>
<dbReference type="SMART" id="SM00316">
    <property type="entry name" value="S1"/>
    <property type="match status" value="1"/>
</dbReference>
<dbReference type="Pfam" id="PF00013">
    <property type="entry name" value="KH_1"/>
    <property type="match status" value="1"/>
</dbReference>
<comment type="caution">
    <text evidence="11">The sequence shown here is derived from an EMBL/GenBank/DDBJ whole genome shotgun (WGS) entry which is preliminary data.</text>
</comment>
<dbReference type="GO" id="GO:0006396">
    <property type="term" value="P:RNA processing"/>
    <property type="evidence" value="ECO:0007669"/>
    <property type="project" value="InterPro"/>
</dbReference>
<dbReference type="FunFam" id="3.30.230.70:FF:000002">
    <property type="entry name" value="Polyribonucleotide nucleotidyltransferase"/>
    <property type="match status" value="1"/>
</dbReference>
<proteinExistence type="inferred from homology"/>
<dbReference type="FunFam" id="3.30.1370.10:FF:000001">
    <property type="entry name" value="Polyribonucleotide nucleotidyltransferase"/>
    <property type="match status" value="1"/>
</dbReference>
<dbReference type="InterPro" id="IPR036456">
    <property type="entry name" value="PNPase_PH_RNA-bd_sf"/>
</dbReference>
<dbReference type="NCBIfam" id="NF008805">
    <property type="entry name" value="PRK11824.1"/>
    <property type="match status" value="1"/>
</dbReference>
<dbReference type="InterPro" id="IPR001247">
    <property type="entry name" value="ExoRNase_PH_dom1"/>
</dbReference>
<comment type="function">
    <text evidence="8">Involved in mRNA degradation. Catalyzes the phosphorolysis of single-stranded polyribonucleotides processively in the 3'- to 5'-direction.</text>
</comment>
<evidence type="ECO:0000256" key="3">
    <source>
        <dbReference type="ARBA" id="ARBA00022679"/>
    </source>
</evidence>
<dbReference type="PROSITE" id="PS50084">
    <property type="entry name" value="KH_TYPE_1"/>
    <property type="match status" value="1"/>
</dbReference>
<feature type="compositionally biased region" description="Basic and acidic residues" evidence="9">
    <location>
        <begin position="725"/>
        <end position="744"/>
    </location>
</feature>
<comment type="similarity">
    <text evidence="1 8">Belongs to the polyribonucleotide nucleotidyltransferase family.</text>
</comment>
<dbReference type="InterPro" id="IPR015847">
    <property type="entry name" value="ExoRNase_PH_dom2"/>
</dbReference>
<dbReference type="Gene3D" id="3.30.230.70">
    <property type="entry name" value="GHMP Kinase, N-terminal domain"/>
    <property type="match status" value="2"/>
</dbReference>
<dbReference type="GO" id="GO:0004654">
    <property type="term" value="F:polyribonucleotide nucleotidyltransferase activity"/>
    <property type="evidence" value="ECO:0007669"/>
    <property type="project" value="UniProtKB-UniRule"/>
</dbReference>
<dbReference type="InterPro" id="IPR003029">
    <property type="entry name" value="S1_domain"/>
</dbReference>
<feature type="domain" description="S1 motif" evidence="10">
    <location>
        <begin position="620"/>
        <end position="688"/>
    </location>
</feature>
<dbReference type="PANTHER" id="PTHR11252:SF0">
    <property type="entry name" value="POLYRIBONUCLEOTIDE NUCLEOTIDYLTRANSFERASE 1, MITOCHONDRIAL"/>
    <property type="match status" value="1"/>
</dbReference>
<dbReference type="SUPFAM" id="SSF50249">
    <property type="entry name" value="Nucleic acid-binding proteins"/>
    <property type="match status" value="1"/>
</dbReference>
<dbReference type="Gene3D" id="2.40.50.140">
    <property type="entry name" value="Nucleic acid-binding proteins"/>
    <property type="match status" value="1"/>
</dbReference>
<dbReference type="PIRSF" id="PIRSF005499">
    <property type="entry name" value="PNPase"/>
    <property type="match status" value="1"/>
</dbReference>
<dbReference type="SMART" id="SM00322">
    <property type="entry name" value="KH"/>
    <property type="match status" value="1"/>
</dbReference>
<dbReference type="CDD" id="cd04472">
    <property type="entry name" value="S1_PNPase"/>
    <property type="match status" value="1"/>
</dbReference>
<dbReference type="EC" id="2.7.7.8" evidence="8"/>
<dbReference type="CDD" id="cd02393">
    <property type="entry name" value="KH-I_PNPase"/>
    <property type="match status" value="1"/>
</dbReference>
<feature type="binding site" evidence="8">
    <location>
        <position position="490"/>
    </location>
    <ligand>
        <name>Mg(2+)</name>
        <dbReference type="ChEBI" id="CHEBI:18420"/>
    </ligand>
</feature>
<dbReference type="InterPro" id="IPR027408">
    <property type="entry name" value="PNPase/RNase_PH_dom_sf"/>
</dbReference>
<accession>A0A0G0NDC4</accession>
<dbReference type="NCBIfam" id="TIGR03591">
    <property type="entry name" value="polynuc_phos"/>
    <property type="match status" value="1"/>
</dbReference>
<reference evidence="11 12" key="1">
    <citation type="journal article" date="2015" name="Nature">
        <title>rRNA introns, odd ribosomes, and small enigmatic genomes across a large radiation of phyla.</title>
        <authorList>
            <person name="Brown C.T."/>
            <person name="Hug L.A."/>
            <person name="Thomas B.C."/>
            <person name="Sharon I."/>
            <person name="Castelle C.J."/>
            <person name="Singh A."/>
            <person name="Wilkins M.J."/>
            <person name="Williams K.H."/>
            <person name="Banfield J.F."/>
        </authorList>
    </citation>
    <scope>NUCLEOTIDE SEQUENCE [LARGE SCALE GENOMIC DNA]</scope>
</reference>
<organism evidence="11 12">
    <name type="scientific">Candidatus Woesebacteria bacterium GW2011_GWA1_38_8</name>
    <dbReference type="NCBI Taxonomy" id="1618547"/>
    <lineage>
        <taxon>Bacteria</taxon>
        <taxon>Candidatus Woeseibacteriota</taxon>
    </lineage>
</organism>
<feature type="region of interest" description="Disordered" evidence="9">
    <location>
        <begin position="690"/>
        <end position="762"/>
    </location>
</feature>
<feature type="compositionally biased region" description="Basic and acidic residues" evidence="9">
    <location>
        <begin position="706"/>
        <end position="715"/>
    </location>
</feature>
<evidence type="ECO:0000256" key="5">
    <source>
        <dbReference type="ARBA" id="ARBA00022723"/>
    </source>
</evidence>
<comment type="subcellular location">
    <subcellularLocation>
        <location evidence="8">Cytoplasm</location>
    </subcellularLocation>
</comment>
<evidence type="ECO:0000256" key="9">
    <source>
        <dbReference type="SAM" id="MobiDB-lite"/>
    </source>
</evidence>
<evidence type="ECO:0000256" key="2">
    <source>
        <dbReference type="ARBA" id="ARBA00022490"/>
    </source>
</evidence>
<dbReference type="GO" id="GO:0000287">
    <property type="term" value="F:magnesium ion binding"/>
    <property type="evidence" value="ECO:0007669"/>
    <property type="project" value="UniProtKB-UniRule"/>
</dbReference>
<dbReference type="AlphaFoldDB" id="A0A0G0NDC4"/>
<evidence type="ECO:0000313" key="12">
    <source>
        <dbReference type="Proteomes" id="UP000034710"/>
    </source>
</evidence>
<evidence type="ECO:0000256" key="8">
    <source>
        <dbReference type="HAMAP-Rule" id="MF_01595"/>
    </source>
</evidence>
<keyword evidence="7 8" id="KW-0694">RNA-binding</keyword>
<keyword evidence="3 8" id="KW-0808">Transferase</keyword>
<dbReference type="Proteomes" id="UP000034710">
    <property type="component" value="Unassembled WGS sequence"/>
</dbReference>
<dbReference type="PATRIC" id="fig|1618547.3.peg.490"/>
<dbReference type="InterPro" id="IPR012340">
    <property type="entry name" value="NA-bd_OB-fold"/>
</dbReference>
<dbReference type="InterPro" id="IPR036612">
    <property type="entry name" value="KH_dom_type_1_sf"/>
</dbReference>
<dbReference type="Pfam" id="PF00575">
    <property type="entry name" value="S1"/>
    <property type="match status" value="1"/>
</dbReference>
<dbReference type="SUPFAM" id="SSF54791">
    <property type="entry name" value="Eukaryotic type KH-domain (KH-domain type I)"/>
    <property type="match status" value="1"/>
</dbReference>